<dbReference type="HAMAP" id="MF_00291_B">
    <property type="entry name" value="Ribosomal_uS2_B"/>
    <property type="match status" value="1"/>
</dbReference>
<sequence length="244" mass="28843">MNLITLNDLIQSKIYLGHSFQKSNLQKNKYIYKIINNICIIDLIKTAKSLILSYVFFYNIGFNNQKILFINSQEQFTKSIELTSLITLNYYLNDKFIPGFFTNWKQIYTNILLLKWFRYLITLFNKPIFSWKTKKFFKNITSFKKLSIKYNSFYNLTNIPTIIFIVNLTKDHLAFREAIHLNKYIISIIDTNNTDVYINLPIPGNNDNYYSVNLILQLLTTALLHGTNLKTINLEKLNKCKKII</sequence>
<dbReference type="AlphaFoldDB" id="A0A5C1H7Z1"/>
<name>A0A5C1H7Z1_9APIC</name>
<dbReference type="PANTHER" id="PTHR12534:SF0">
    <property type="entry name" value="SMALL RIBOSOMAL SUBUNIT PROTEIN US2M"/>
    <property type="match status" value="1"/>
</dbReference>
<dbReference type="PANTHER" id="PTHR12534">
    <property type="entry name" value="30S RIBOSOMAL PROTEIN S2 PROKARYOTIC AND ORGANELLAR"/>
    <property type="match status" value="1"/>
</dbReference>
<proteinExistence type="inferred from homology"/>
<dbReference type="Gene3D" id="3.40.50.10490">
    <property type="entry name" value="Glucose-6-phosphate isomerase like protein, domain 1"/>
    <property type="match status" value="1"/>
</dbReference>
<evidence type="ECO:0000313" key="2">
    <source>
        <dbReference type="EMBL" id="QEM01727.1"/>
    </source>
</evidence>
<dbReference type="EMBL" id="MK573205">
    <property type="protein sequence ID" value="QEM01727.1"/>
    <property type="molecule type" value="Genomic_DNA"/>
</dbReference>
<dbReference type="PRINTS" id="PR00395">
    <property type="entry name" value="RIBOSOMALS2"/>
</dbReference>
<organism evidence="2">
    <name type="scientific">Nephromyces sp. ex Molgula occidentalis</name>
    <dbReference type="NCBI Taxonomy" id="2544991"/>
    <lineage>
        <taxon>Eukaryota</taxon>
        <taxon>Sar</taxon>
        <taxon>Alveolata</taxon>
        <taxon>Apicomplexa</taxon>
        <taxon>Aconoidasida</taxon>
        <taxon>Nephromycida</taxon>
        <taxon>Nephromyces</taxon>
    </lineage>
</organism>
<dbReference type="SUPFAM" id="SSF52313">
    <property type="entry name" value="Ribosomal protein S2"/>
    <property type="match status" value="1"/>
</dbReference>
<dbReference type="Pfam" id="PF00318">
    <property type="entry name" value="Ribosomal_S2"/>
    <property type="match status" value="1"/>
</dbReference>
<dbReference type="InterPro" id="IPR001865">
    <property type="entry name" value="Ribosomal_uS2"/>
</dbReference>
<keyword evidence="2" id="KW-0689">Ribosomal protein</keyword>
<comment type="similarity">
    <text evidence="1">Belongs to the universal ribosomal protein uS2 family.</text>
</comment>
<dbReference type="NCBIfam" id="TIGR01011">
    <property type="entry name" value="rpsB_bact"/>
    <property type="match status" value="1"/>
</dbReference>
<protein>
    <submittedName>
        <fullName evidence="2">30S ribosomal protein S2</fullName>
    </submittedName>
</protein>
<reference evidence="2" key="1">
    <citation type="journal article" date="2019" name="Genome Biol. Evol.">
        <title>Nephromyces represents a diverse and novel lineage of the Apicomplexa that has retained apicoplasts.</title>
        <authorList>
            <person name="Munoz-Gomez S.A."/>
            <person name="Durnin K."/>
            <person name="Eme L."/>
            <person name="Paight C."/>
            <person name="Lane C.E."/>
            <person name="Saffo M.B."/>
            <person name="Slamovits C.H."/>
        </authorList>
    </citation>
    <scope>NUCLEOTIDE SEQUENCE</scope>
    <source>
        <strain evidence="2">654</strain>
    </source>
</reference>
<accession>A0A5C1H7Z1</accession>
<dbReference type="Gene3D" id="1.10.287.610">
    <property type="entry name" value="Helix hairpin bin"/>
    <property type="match status" value="1"/>
</dbReference>
<dbReference type="GO" id="GO:0006412">
    <property type="term" value="P:translation"/>
    <property type="evidence" value="ECO:0007669"/>
    <property type="project" value="InterPro"/>
</dbReference>
<gene>
    <name evidence="2" type="primary">rps2</name>
</gene>
<dbReference type="InterPro" id="IPR005706">
    <property type="entry name" value="Ribosomal_uS2_bac/mit/plastid"/>
</dbReference>
<dbReference type="GO" id="GO:0003735">
    <property type="term" value="F:structural constituent of ribosome"/>
    <property type="evidence" value="ECO:0007669"/>
    <property type="project" value="InterPro"/>
</dbReference>
<dbReference type="GO" id="GO:0005763">
    <property type="term" value="C:mitochondrial small ribosomal subunit"/>
    <property type="evidence" value="ECO:0007669"/>
    <property type="project" value="TreeGrafter"/>
</dbReference>
<dbReference type="CDD" id="cd01425">
    <property type="entry name" value="RPS2"/>
    <property type="match status" value="1"/>
</dbReference>
<evidence type="ECO:0000256" key="1">
    <source>
        <dbReference type="ARBA" id="ARBA00006242"/>
    </source>
</evidence>
<keyword evidence="2" id="KW-0687">Ribonucleoprotein</keyword>
<dbReference type="InterPro" id="IPR023591">
    <property type="entry name" value="Ribosomal_uS2_flav_dom_sf"/>
</dbReference>